<protein>
    <recommendedName>
        <fullName evidence="4">Chain length determinant protein</fullName>
    </recommendedName>
</protein>
<evidence type="ECO:0008006" key="4">
    <source>
        <dbReference type="Google" id="ProtNLM"/>
    </source>
</evidence>
<comment type="caution">
    <text evidence="2">The sequence shown here is derived from an EMBL/GenBank/DDBJ whole genome shotgun (WGS) entry which is preliminary data.</text>
</comment>
<keyword evidence="1" id="KW-1133">Transmembrane helix</keyword>
<dbReference type="RefSeq" id="WP_188404725.1">
    <property type="nucleotide sequence ID" value="NZ_BMGL01000001.1"/>
</dbReference>
<accession>A0A917E4I0</accession>
<dbReference type="EMBL" id="BMGL01000001">
    <property type="protein sequence ID" value="GGE02426.1"/>
    <property type="molecule type" value="Genomic_DNA"/>
</dbReference>
<keyword evidence="3" id="KW-1185">Reference proteome</keyword>
<organism evidence="2 3">
    <name type="scientific">Psychroflexus salis</name>
    <dbReference type="NCBI Taxonomy" id="1526574"/>
    <lineage>
        <taxon>Bacteria</taxon>
        <taxon>Pseudomonadati</taxon>
        <taxon>Bacteroidota</taxon>
        <taxon>Flavobacteriia</taxon>
        <taxon>Flavobacteriales</taxon>
        <taxon>Flavobacteriaceae</taxon>
        <taxon>Psychroflexus</taxon>
    </lineage>
</organism>
<keyword evidence="1" id="KW-0472">Membrane</keyword>
<keyword evidence="1" id="KW-0812">Transmembrane</keyword>
<sequence length="321" mass="37102">MAENTPTQANEEIDLGVLFDKIKSLVKSVLKGIVNVVQFFWKHKFRLIIVGVIGIAVGLYLAKTAEKIYLNELLIEPNYKSTQYVYDKVNAINKKIESADTIYLQDVFGVNYKKVKGLEIEPVVDVYGLVSESEEIQETFKVLFVENGNTSFFEEDINKINYTQHKIRILVEGEDDNEIISSQFFDYINSNLFYQKQSDVIYKRIEEQLEENELMRKQIDSVIAYVQKKPNSQLTQQGISFSASQEVSELINRKRALFASDFDLLDRLAKEKNVVALVDKTTAIMDRSYNFSFRIIPVVFVLFYCLVFLTKHLVRKLSVYA</sequence>
<dbReference type="AlphaFoldDB" id="A0A917E4I0"/>
<reference evidence="2 3" key="1">
    <citation type="journal article" date="2014" name="Int. J. Syst. Evol. Microbiol.">
        <title>Complete genome sequence of Corynebacterium casei LMG S-19264T (=DSM 44701T), isolated from a smear-ripened cheese.</title>
        <authorList>
            <consortium name="US DOE Joint Genome Institute (JGI-PGF)"/>
            <person name="Walter F."/>
            <person name="Albersmeier A."/>
            <person name="Kalinowski J."/>
            <person name="Ruckert C."/>
        </authorList>
    </citation>
    <scope>NUCLEOTIDE SEQUENCE [LARGE SCALE GENOMIC DNA]</scope>
    <source>
        <strain evidence="2 3">CGMCC 1.12925</strain>
    </source>
</reference>
<evidence type="ECO:0000256" key="1">
    <source>
        <dbReference type="SAM" id="Phobius"/>
    </source>
</evidence>
<dbReference type="Proteomes" id="UP000599688">
    <property type="component" value="Unassembled WGS sequence"/>
</dbReference>
<evidence type="ECO:0000313" key="3">
    <source>
        <dbReference type="Proteomes" id="UP000599688"/>
    </source>
</evidence>
<feature type="transmembrane region" description="Helical" evidence="1">
    <location>
        <begin position="45"/>
        <end position="62"/>
    </location>
</feature>
<evidence type="ECO:0000313" key="2">
    <source>
        <dbReference type="EMBL" id="GGE02426.1"/>
    </source>
</evidence>
<proteinExistence type="predicted"/>
<name>A0A917E4I0_9FLAO</name>
<feature type="transmembrane region" description="Helical" evidence="1">
    <location>
        <begin position="295"/>
        <end position="314"/>
    </location>
</feature>
<gene>
    <name evidence="2" type="ORF">GCM10010831_00240</name>
</gene>